<dbReference type="GO" id="GO:0016787">
    <property type="term" value="F:hydrolase activity"/>
    <property type="evidence" value="ECO:0007669"/>
    <property type="project" value="UniProtKB-KW"/>
</dbReference>
<dbReference type="PANTHER" id="PTHR47381">
    <property type="entry name" value="ALPHA/BETA-HYDROLASES SUPERFAMILY PROTEIN"/>
    <property type="match status" value="1"/>
</dbReference>
<evidence type="ECO:0000313" key="1">
    <source>
        <dbReference type="EMBL" id="TFL03777.1"/>
    </source>
</evidence>
<dbReference type="SUPFAM" id="SSF53474">
    <property type="entry name" value="alpha/beta-Hydrolases"/>
    <property type="match status" value="1"/>
</dbReference>
<organism evidence="1 2">
    <name type="scientific">Pterulicium gracile</name>
    <dbReference type="NCBI Taxonomy" id="1884261"/>
    <lineage>
        <taxon>Eukaryota</taxon>
        <taxon>Fungi</taxon>
        <taxon>Dikarya</taxon>
        <taxon>Basidiomycota</taxon>
        <taxon>Agaricomycotina</taxon>
        <taxon>Agaricomycetes</taxon>
        <taxon>Agaricomycetidae</taxon>
        <taxon>Agaricales</taxon>
        <taxon>Pleurotineae</taxon>
        <taxon>Pterulaceae</taxon>
        <taxon>Pterulicium</taxon>
    </lineage>
</organism>
<dbReference type="PANTHER" id="PTHR47381:SF3">
    <property type="entry name" value="ALPHA_BETA-HYDROLASES SUPERFAMILY PROTEIN"/>
    <property type="match status" value="1"/>
</dbReference>
<dbReference type="STRING" id="1884261.A0A5C3QQE1"/>
<sequence length="295" mass="32939">MAPSIIREEYLISGLQVWTFSHPAATNSTKPVQIDFVLHPRLQSQASYEERVRRILELIYETQDLQFDVVLVTFDLRNHGERLVDVRANQDWKKGNTTHAIDMYSIMEGSAQDVSLLIDYLPSYLYPTGDRHIAEWGVTGISLGGHIVWLLLAYEPRLTLGVTIIGCPSFKSLMTSRAHQSNISISPPYFPVSFLQHLDKTSAEAVPYARKDAQNPFWKDKLLVIAGGKDTLVPWAKCEDYMHNLQVGPEGAKVVSVYADAGHVFTTEMLEETAQFIGSSAAGTLSGRTVQRTIA</sequence>
<keyword evidence="1" id="KW-0378">Hydrolase</keyword>
<accession>A0A5C3QQE1</accession>
<dbReference type="AlphaFoldDB" id="A0A5C3QQE1"/>
<dbReference type="OrthoDB" id="2152248at2759"/>
<protein>
    <submittedName>
        <fullName evidence="1">Alpha/Beta hydrolase protein</fullName>
    </submittedName>
</protein>
<dbReference type="EMBL" id="ML178819">
    <property type="protein sequence ID" value="TFL03777.1"/>
    <property type="molecule type" value="Genomic_DNA"/>
</dbReference>
<gene>
    <name evidence="1" type="ORF">BDV98DRAFT_563035</name>
</gene>
<evidence type="ECO:0000313" key="2">
    <source>
        <dbReference type="Proteomes" id="UP000305067"/>
    </source>
</evidence>
<dbReference type="InterPro" id="IPR029058">
    <property type="entry name" value="AB_hydrolase_fold"/>
</dbReference>
<keyword evidence="2" id="KW-1185">Reference proteome</keyword>
<reference evidence="1 2" key="1">
    <citation type="journal article" date="2019" name="Nat. Ecol. Evol.">
        <title>Megaphylogeny resolves global patterns of mushroom evolution.</title>
        <authorList>
            <person name="Varga T."/>
            <person name="Krizsan K."/>
            <person name="Foldi C."/>
            <person name="Dima B."/>
            <person name="Sanchez-Garcia M."/>
            <person name="Sanchez-Ramirez S."/>
            <person name="Szollosi G.J."/>
            <person name="Szarkandi J.G."/>
            <person name="Papp V."/>
            <person name="Albert L."/>
            <person name="Andreopoulos W."/>
            <person name="Angelini C."/>
            <person name="Antonin V."/>
            <person name="Barry K.W."/>
            <person name="Bougher N.L."/>
            <person name="Buchanan P."/>
            <person name="Buyck B."/>
            <person name="Bense V."/>
            <person name="Catcheside P."/>
            <person name="Chovatia M."/>
            <person name="Cooper J."/>
            <person name="Damon W."/>
            <person name="Desjardin D."/>
            <person name="Finy P."/>
            <person name="Geml J."/>
            <person name="Haridas S."/>
            <person name="Hughes K."/>
            <person name="Justo A."/>
            <person name="Karasinski D."/>
            <person name="Kautmanova I."/>
            <person name="Kiss B."/>
            <person name="Kocsube S."/>
            <person name="Kotiranta H."/>
            <person name="LaButti K.M."/>
            <person name="Lechner B.E."/>
            <person name="Liimatainen K."/>
            <person name="Lipzen A."/>
            <person name="Lukacs Z."/>
            <person name="Mihaltcheva S."/>
            <person name="Morgado L.N."/>
            <person name="Niskanen T."/>
            <person name="Noordeloos M.E."/>
            <person name="Ohm R.A."/>
            <person name="Ortiz-Santana B."/>
            <person name="Ovrebo C."/>
            <person name="Racz N."/>
            <person name="Riley R."/>
            <person name="Savchenko A."/>
            <person name="Shiryaev A."/>
            <person name="Soop K."/>
            <person name="Spirin V."/>
            <person name="Szebenyi C."/>
            <person name="Tomsovsky M."/>
            <person name="Tulloss R.E."/>
            <person name="Uehling J."/>
            <person name="Grigoriev I.V."/>
            <person name="Vagvolgyi C."/>
            <person name="Papp T."/>
            <person name="Martin F.M."/>
            <person name="Miettinen O."/>
            <person name="Hibbett D.S."/>
            <person name="Nagy L.G."/>
        </authorList>
    </citation>
    <scope>NUCLEOTIDE SEQUENCE [LARGE SCALE GENOMIC DNA]</scope>
    <source>
        <strain evidence="1 2">CBS 309.79</strain>
    </source>
</reference>
<proteinExistence type="predicted"/>
<dbReference type="Gene3D" id="3.40.50.1820">
    <property type="entry name" value="alpha/beta hydrolase"/>
    <property type="match status" value="1"/>
</dbReference>
<name>A0A5C3QQE1_9AGAR</name>
<dbReference type="Proteomes" id="UP000305067">
    <property type="component" value="Unassembled WGS sequence"/>
</dbReference>